<sequence length="186" mass="21441">MTMADFFRTFDDFRHQVFRLETLDLYDSKSERVPLERFRAGLPQDPSWLGPWADRVRAINRRGASIGRVHVVSEPLTEYVIFEMTCAYPSNIDAGEEIAILPRPTAEKLGVPDGDYWLFDDERVGRMVYDDDGALTHVDVTSDPVVVDEYVHWRQVCRANAVPLRRYLPQAGLRSLIGFEHHFQEG</sequence>
<evidence type="ECO:0000313" key="2">
    <source>
        <dbReference type="EMBL" id="USY23107.1"/>
    </source>
</evidence>
<protein>
    <recommendedName>
        <fullName evidence="1">DUF6879 domain-containing protein</fullName>
    </recommendedName>
</protein>
<keyword evidence="3" id="KW-1185">Reference proteome</keyword>
<organism evidence="2 3">
    <name type="scientific">Nocardiopsis exhalans</name>
    <dbReference type="NCBI Taxonomy" id="163604"/>
    <lineage>
        <taxon>Bacteria</taxon>
        <taxon>Bacillati</taxon>
        <taxon>Actinomycetota</taxon>
        <taxon>Actinomycetes</taxon>
        <taxon>Streptosporangiales</taxon>
        <taxon>Nocardiopsidaceae</taxon>
        <taxon>Nocardiopsis</taxon>
    </lineage>
</organism>
<feature type="domain" description="DUF6879" evidence="1">
    <location>
        <begin position="5"/>
        <end position="168"/>
    </location>
</feature>
<dbReference type="Pfam" id="PF21806">
    <property type="entry name" value="DUF6879"/>
    <property type="match status" value="1"/>
</dbReference>
<gene>
    <name evidence="2" type="ORF">NE857_01235</name>
</gene>
<dbReference type="Proteomes" id="UP001055940">
    <property type="component" value="Chromosome"/>
</dbReference>
<dbReference type="RefSeq" id="WP_221319856.1">
    <property type="nucleotide sequence ID" value="NZ_BAAAJB010000006.1"/>
</dbReference>
<dbReference type="InterPro" id="IPR049244">
    <property type="entry name" value="DUF6879"/>
</dbReference>
<proteinExistence type="predicted"/>
<dbReference type="EMBL" id="CP099837">
    <property type="protein sequence ID" value="USY23107.1"/>
    <property type="molecule type" value="Genomic_DNA"/>
</dbReference>
<reference evidence="2" key="1">
    <citation type="submission" date="2022-06" db="EMBL/GenBank/DDBJ databases">
        <authorList>
            <person name="Ping M."/>
        </authorList>
    </citation>
    <scope>NUCLEOTIDE SEQUENCE</scope>
    <source>
        <strain evidence="2">JCM11759T</strain>
    </source>
</reference>
<evidence type="ECO:0000259" key="1">
    <source>
        <dbReference type="Pfam" id="PF21806"/>
    </source>
</evidence>
<evidence type="ECO:0000313" key="3">
    <source>
        <dbReference type="Proteomes" id="UP001055940"/>
    </source>
</evidence>
<accession>A0ABY5DGF6</accession>
<name>A0ABY5DGF6_9ACTN</name>